<name>A0A7W0CM02_9ACTN</name>
<dbReference type="Proteomes" id="UP000530928">
    <property type="component" value="Unassembled WGS sequence"/>
</dbReference>
<dbReference type="RefSeq" id="WP_181612368.1">
    <property type="nucleotide sequence ID" value="NZ_BAABAM010000005.1"/>
</dbReference>
<evidence type="ECO:0000313" key="2">
    <source>
        <dbReference type="Proteomes" id="UP000530928"/>
    </source>
</evidence>
<proteinExistence type="predicted"/>
<accession>A0A7W0CM02</accession>
<gene>
    <name evidence="1" type="ORF">HNR30_004927</name>
</gene>
<evidence type="ECO:0000313" key="1">
    <source>
        <dbReference type="EMBL" id="MBA2893566.1"/>
    </source>
</evidence>
<keyword evidence="2" id="KW-1185">Reference proteome</keyword>
<dbReference type="AlphaFoldDB" id="A0A7W0CM02"/>
<comment type="caution">
    <text evidence="1">The sequence shown here is derived from an EMBL/GenBank/DDBJ whole genome shotgun (WGS) entry which is preliminary data.</text>
</comment>
<organism evidence="1 2">
    <name type="scientific">Nonomuraea soli</name>
    <dbReference type="NCBI Taxonomy" id="1032476"/>
    <lineage>
        <taxon>Bacteria</taxon>
        <taxon>Bacillati</taxon>
        <taxon>Actinomycetota</taxon>
        <taxon>Actinomycetes</taxon>
        <taxon>Streptosporangiales</taxon>
        <taxon>Streptosporangiaceae</taxon>
        <taxon>Nonomuraea</taxon>
    </lineage>
</organism>
<dbReference type="EMBL" id="JACDUR010000005">
    <property type="protein sequence ID" value="MBA2893566.1"/>
    <property type="molecule type" value="Genomic_DNA"/>
</dbReference>
<protein>
    <submittedName>
        <fullName evidence="1">Uncharacterized protein</fullName>
    </submittedName>
</protein>
<reference evidence="1 2" key="1">
    <citation type="submission" date="2020-07" db="EMBL/GenBank/DDBJ databases">
        <title>Genomic Encyclopedia of Type Strains, Phase IV (KMG-IV): sequencing the most valuable type-strain genomes for metagenomic binning, comparative biology and taxonomic classification.</title>
        <authorList>
            <person name="Goeker M."/>
        </authorList>
    </citation>
    <scope>NUCLEOTIDE SEQUENCE [LARGE SCALE GENOMIC DNA]</scope>
    <source>
        <strain evidence="1 2">DSM 45533</strain>
    </source>
</reference>
<sequence>MTTQAEAVNRVEELIRKTADTLRPPPKLELIPYTVTPNPCAFSADGVPERYTVNRAYWLRGVPTDQLKRVADQVKAHWLAEGHVITASGRAGHPDLAGVSHPDNYTLALVWAEGGSLYLAATSPCL</sequence>